<feature type="transmembrane region" description="Helical" evidence="1">
    <location>
        <begin position="257"/>
        <end position="277"/>
    </location>
</feature>
<dbReference type="InterPro" id="IPR036116">
    <property type="entry name" value="FN3_sf"/>
</dbReference>
<dbReference type="SUPFAM" id="SSF49265">
    <property type="entry name" value="Fibronectin type III"/>
    <property type="match status" value="1"/>
</dbReference>
<name>X0ZR97_9ZZZZ</name>
<protein>
    <recommendedName>
        <fullName evidence="3">Fibronectin type-III domain-containing protein</fullName>
    </recommendedName>
</protein>
<dbReference type="AlphaFoldDB" id="X0ZR97"/>
<dbReference type="CDD" id="cd00063">
    <property type="entry name" value="FN3"/>
    <property type="match status" value="1"/>
</dbReference>
<dbReference type="InterPro" id="IPR013783">
    <property type="entry name" value="Ig-like_fold"/>
</dbReference>
<organism evidence="2">
    <name type="scientific">marine sediment metagenome</name>
    <dbReference type="NCBI Taxonomy" id="412755"/>
    <lineage>
        <taxon>unclassified sequences</taxon>
        <taxon>metagenomes</taxon>
        <taxon>ecological metagenomes</taxon>
    </lineage>
</organism>
<dbReference type="EMBL" id="BART01006947">
    <property type="protein sequence ID" value="GAG71864.1"/>
    <property type="molecule type" value="Genomic_DNA"/>
</dbReference>
<accession>X0ZR97</accession>
<gene>
    <name evidence="2" type="ORF">S01H4_15850</name>
</gene>
<keyword evidence="1" id="KW-1133">Transmembrane helix</keyword>
<evidence type="ECO:0008006" key="3">
    <source>
        <dbReference type="Google" id="ProtNLM"/>
    </source>
</evidence>
<comment type="caution">
    <text evidence="2">The sequence shown here is derived from an EMBL/GenBank/DDBJ whole genome shotgun (WGS) entry which is preliminary data.</text>
</comment>
<evidence type="ECO:0000313" key="2">
    <source>
        <dbReference type="EMBL" id="GAG71864.1"/>
    </source>
</evidence>
<keyword evidence="1" id="KW-0472">Membrane</keyword>
<keyword evidence="1" id="KW-0812">Transmembrane</keyword>
<sequence>TMIKAGGFSRIIMAPYTNTGLWGRSPAGMIWNIGESTYDETDSLVHLKDIVDFEFFIEGFNPHPTTNSKNISIHFYVGETLEETIICESNSENWNWKVNYQFNTSKYSNGKYWLKVVINDTTVENRIVFPFFIDNIDHIISDPTVVSPNGGETLSGDVTIQWLAVTDSLYHFITFSLLYSSDAGNNWISITSGLTTTNYIWNTKTVDNGTDYLIRVIATCSLGLSGDDISNNVFTIINVQTTTTSTPLTSTTPTPTITPSFTVFPFLMGLLVNLTVLRRLRKQKKLEANIHE</sequence>
<proteinExistence type="predicted"/>
<reference evidence="2" key="1">
    <citation type="journal article" date="2014" name="Front. Microbiol.">
        <title>High frequency of phylogenetically diverse reductive dehalogenase-homologous genes in deep subseafloor sedimentary metagenomes.</title>
        <authorList>
            <person name="Kawai M."/>
            <person name="Futagami T."/>
            <person name="Toyoda A."/>
            <person name="Takaki Y."/>
            <person name="Nishi S."/>
            <person name="Hori S."/>
            <person name="Arai W."/>
            <person name="Tsubouchi T."/>
            <person name="Morono Y."/>
            <person name="Uchiyama I."/>
            <person name="Ito T."/>
            <person name="Fujiyama A."/>
            <person name="Inagaki F."/>
            <person name="Takami H."/>
        </authorList>
    </citation>
    <scope>NUCLEOTIDE SEQUENCE</scope>
    <source>
        <strain evidence="2">Expedition CK06-06</strain>
    </source>
</reference>
<dbReference type="Gene3D" id="2.60.40.10">
    <property type="entry name" value="Immunoglobulins"/>
    <property type="match status" value="1"/>
</dbReference>
<dbReference type="InterPro" id="IPR003961">
    <property type="entry name" value="FN3_dom"/>
</dbReference>
<feature type="non-terminal residue" evidence="2">
    <location>
        <position position="1"/>
    </location>
</feature>
<evidence type="ECO:0000256" key="1">
    <source>
        <dbReference type="SAM" id="Phobius"/>
    </source>
</evidence>